<evidence type="ECO:0000256" key="4">
    <source>
        <dbReference type="ARBA" id="ARBA00022722"/>
    </source>
</evidence>
<dbReference type="InterPro" id="IPR058353">
    <property type="entry name" value="DUF8040"/>
</dbReference>
<comment type="similarity">
    <text evidence="3">Belongs to the HARBI1 family.</text>
</comment>
<comment type="subcellular location">
    <subcellularLocation>
        <location evidence="2">Nucleus</location>
    </subcellularLocation>
</comment>
<keyword evidence="7" id="KW-0539">Nucleus</keyword>
<sequence length="317" mass="36508">MDNPVDEEEIDQLICVCGRLIQVYLEKYILKTPCMTSSQTSFIWLMEVLQGNESRCYNMFRMDKHVSVMLLNDLENNYKLKGSRNISSAKIVGIFLYILRQGIGNRNAQERFQRSGETVSRYFDVMLDILYEMAKVIIKPFDPEFRSTPQEILSDSRYMHHFKDCIGAIDGVHVQASISPCDQVPYIGRKGIPALNVMAICNFDMQFTFACAGWEGSAHDSRVFLSTLRDPQSNFPKPPCGVKNQQVTKKYLIMHILHLGALLSVLLGCGKKWRILSDMSSYSYEKQVKIVIATMTIHNYIRRYAQRDRDFDESANY</sequence>
<protein>
    <recommendedName>
        <fullName evidence="12">DDE Tnp4 domain-containing protein</fullName>
    </recommendedName>
</protein>
<dbReference type="GO" id="GO:0046872">
    <property type="term" value="F:metal ion binding"/>
    <property type="evidence" value="ECO:0007669"/>
    <property type="project" value="UniProtKB-KW"/>
</dbReference>
<dbReference type="Pfam" id="PF26138">
    <property type="entry name" value="DUF8040"/>
    <property type="match status" value="1"/>
</dbReference>
<keyword evidence="5" id="KW-0479">Metal-binding</keyword>
<dbReference type="EMBL" id="JANJYI010000008">
    <property type="protein sequence ID" value="KAK2638537.1"/>
    <property type="molecule type" value="Genomic_DNA"/>
</dbReference>
<gene>
    <name evidence="10" type="ORF">Ddye_026332</name>
</gene>
<dbReference type="AlphaFoldDB" id="A0AAD9WQA9"/>
<evidence type="ECO:0000256" key="1">
    <source>
        <dbReference type="ARBA" id="ARBA00001968"/>
    </source>
</evidence>
<dbReference type="Pfam" id="PF13359">
    <property type="entry name" value="DDE_Tnp_4"/>
    <property type="match status" value="1"/>
</dbReference>
<evidence type="ECO:0000256" key="3">
    <source>
        <dbReference type="ARBA" id="ARBA00006958"/>
    </source>
</evidence>
<evidence type="ECO:0000259" key="9">
    <source>
        <dbReference type="Pfam" id="PF26138"/>
    </source>
</evidence>
<comment type="caution">
    <text evidence="10">The sequence shown here is derived from an EMBL/GenBank/DDBJ whole genome shotgun (WGS) entry which is preliminary data.</text>
</comment>
<organism evidence="10 11">
    <name type="scientific">Dipteronia dyeriana</name>
    <dbReference type="NCBI Taxonomy" id="168575"/>
    <lineage>
        <taxon>Eukaryota</taxon>
        <taxon>Viridiplantae</taxon>
        <taxon>Streptophyta</taxon>
        <taxon>Embryophyta</taxon>
        <taxon>Tracheophyta</taxon>
        <taxon>Spermatophyta</taxon>
        <taxon>Magnoliopsida</taxon>
        <taxon>eudicotyledons</taxon>
        <taxon>Gunneridae</taxon>
        <taxon>Pentapetalae</taxon>
        <taxon>rosids</taxon>
        <taxon>malvids</taxon>
        <taxon>Sapindales</taxon>
        <taxon>Sapindaceae</taxon>
        <taxon>Hippocastanoideae</taxon>
        <taxon>Acereae</taxon>
        <taxon>Dipteronia</taxon>
    </lineage>
</organism>
<evidence type="ECO:0008006" key="12">
    <source>
        <dbReference type="Google" id="ProtNLM"/>
    </source>
</evidence>
<reference evidence="10" key="1">
    <citation type="journal article" date="2023" name="Plant J.">
        <title>Genome sequences and population genomics provide insights into the demographic history, inbreeding, and mutation load of two 'living fossil' tree species of Dipteronia.</title>
        <authorList>
            <person name="Feng Y."/>
            <person name="Comes H.P."/>
            <person name="Chen J."/>
            <person name="Zhu S."/>
            <person name="Lu R."/>
            <person name="Zhang X."/>
            <person name="Li P."/>
            <person name="Qiu J."/>
            <person name="Olsen K.M."/>
            <person name="Qiu Y."/>
        </authorList>
    </citation>
    <scope>NUCLEOTIDE SEQUENCE</scope>
    <source>
        <strain evidence="10">KIB01</strain>
    </source>
</reference>
<dbReference type="PANTHER" id="PTHR22930">
    <property type="match status" value="1"/>
</dbReference>
<dbReference type="GO" id="GO:0005634">
    <property type="term" value="C:nucleus"/>
    <property type="evidence" value="ECO:0007669"/>
    <property type="project" value="UniProtKB-SubCell"/>
</dbReference>
<dbReference type="GO" id="GO:0004518">
    <property type="term" value="F:nuclease activity"/>
    <property type="evidence" value="ECO:0007669"/>
    <property type="project" value="UniProtKB-KW"/>
</dbReference>
<evidence type="ECO:0000313" key="11">
    <source>
        <dbReference type="Proteomes" id="UP001280121"/>
    </source>
</evidence>
<dbReference type="Proteomes" id="UP001280121">
    <property type="component" value="Unassembled WGS sequence"/>
</dbReference>
<evidence type="ECO:0000256" key="5">
    <source>
        <dbReference type="ARBA" id="ARBA00022723"/>
    </source>
</evidence>
<dbReference type="GO" id="GO:0016787">
    <property type="term" value="F:hydrolase activity"/>
    <property type="evidence" value="ECO:0007669"/>
    <property type="project" value="UniProtKB-KW"/>
</dbReference>
<keyword evidence="6" id="KW-0378">Hydrolase</keyword>
<evidence type="ECO:0000256" key="7">
    <source>
        <dbReference type="ARBA" id="ARBA00023242"/>
    </source>
</evidence>
<keyword evidence="11" id="KW-1185">Reference proteome</keyword>
<keyword evidence="4" id="KW-0540">Nuclease</keyword>
<name>A0AAD9WQA9_9ROSI</name>
<evidence type="ECO:0000256" key="2">
    <source>
        <dbReference type="ARBA" id="ARBA00004123"/>
    </source>
</evidence>
<dbReference type="PANTHER" id="PTHR22930:SF221">
    <property type="entry name" value="NUCLEASE HARBI1"/>
    <property type="match status" value="1"/>
</dbReference>
<comment type="cofactor">
    <cofactor evidence="1">
        <name>a divalent metal cation</name>
        <dbReference type="ChEBI" id="CHEBI:60240"/>
    </cofactor>
</comment>
<dbReference type="InterPro" id="IPR045249">
    <property type="entry name" value="HARBI1-like"/>
</dbReference>
<feature type="domain" description="DUF8040" evidence="9">
    <location>
        <begin position="36"/>
        <end position="130"/>
    </location>
</feature>
<feature type="domain" description="DDE Tnp4" evidence="8">
    <location>
        <begin position="169"/>
        <end position="225"/>
    </location>
</feature>
<dbReference type="InterPro" id="IPR027806">
    <property type="entry name" value="HARBI1_dom"/>
</dbReference>
<evidence type="ECO:0000313" key="10">
    <source>
        <dbReference type="EMBL" id="KAK2638537.1"/>
    </source>
</evidence>
<accession>A0AAD9WQA9</accession>
<evidence type="ECO:0000256" key="6">
    <source>
        <dbReference type="ARBA" id="ARBA00022801"/>
    </source>
</evidence>
<evidence type="ECO:0000259" key="8">
    <source>
        <dbReference type="Pfam" id="PF13359"/>
    </source>
</evidence>
<proteinExistence type="inferred from homology"/>